<organism evidence="1 2">
    <name type="scientific">Duganella flavida</name>
    <dbReference type="NCBI Taxonomy" id="2692175"/>
    <lineage>
        <taxon>Bacteria</taxon>
        <taxon>Pseudomonadati</taxon>
        <taxon>Pseudomonadota</taxon>
        <taxon>Betaproteobacteria</taxon>
        <taxon>Burkholderiales</taxon>
        <taxon>Oxalobacteraceae</taxon>
        <taxon>Telluria group</taxon>
        <taxon>Duganella</taxon>
    </lineage>
</organism>
<evidence type="ECO:0000313" key="2">
    <source>
        <dbReference type="Proteomes" id="UP000479335"/>
    </source>
</evidence>
<keyword evidence="2" id="KW-1185">Reference proteome</keyword>
<name>A0A6L8KKF7_9BURK</name>
<reference evidence="1 2" key="1">
    <citation type="submission" date="2019-12" db="EMBL/GenBank/DDBJ databases">
        <title>Novel species isolated from a subtropical stream in China.</title>
        <authorList>
            <person name="Lu H."/>
        </authorList>
    </citation>
    <scope>NUCLEOTIDE SEQUENCE [LARGE SCALE GENOMIC DNA]</scope>
    <source>
        <strain evidence="1 2">FT135W</strain>
    </source>
</reference>
<dbReference type="EMBL" id="WWCN01000024">
    <property type="protein sequence ID" value="MYM26234.1"/>
    <property type="molecule type" value="Genomic_DNA"/>
</dbReference>
<dbReference type="RefSeq" id="WP_161009674.1">
    <property type="nucleotide sequence ID" value="NZ_WWCN01000024.1"/>
</dbReference>
<proteinExistence type="predicted"/>
<protein>
    <submittedName>
        <fullName evidence="1">Uncharacterized protein</fullName>
    </submittedName>
</protein>
<sequence>MKPITNINASKSKGKGLPIRRHQLLSALLEADIQDVETMEAFFAEHGSSNGPGMSDRQRLCDFLLLLQAAMQGRRLPASSTVRLTQAELRAPSKDERALLASLLYFTSHQAQPTPRAMGKIISIAARTGNYTFRRYSTEESIKDFCTDCPSVYL</sequence>
<dbReference type="Proteomes" id="UP000479335">
    <property type="component" value="Unassembled WGS sequence"/>
</dbReference>
<dbReference type="AlphaFoldDB" id="A0A6L8KKF7"/>
<gene>
    <name evidence="1" type="ORF">GTP46_26750</name>
</gene>
<accession>A0A6L8KKF7</accession>
<evidence type="ECO:0000313" key="1">
    <source>
        <dbReference type="EMBL" id="MYM26234.1"/>
    </source>
</evidence>
<comment type="caution">
    <text evidence="1">The sequence shown here is derived from an EMBL/GenBank/DDBJ whole genome shotgun (WGS) entry which is preliminary data.</text>
</comment>